<evidence type="ECO:0000259" key="2">
    <source>
        <dbReference type="PROSITE" id="PS50222"/>
    </source>
</evidence>
<dbReference type="CDD" id="cd00051">
    <property type="entry name" value="EFh"/>
    <property type="match status" value="1"/>
</dbReference>
<keyword evidence="1" id="KW-0106">Calcium</keyword>
<dbReference type="GeneID" id="119730862"/>
<dbReference type="OrthoDB" id="343296at2759"/>
<dbReference type="PROSITE" id="PS00018">
    <property type="entry name" value="EF_HAND_1"/>
    <property type="match status" value="2"/>
</dbReference>
<protein>
    <recommendedName>
        <fullName evidence="2">EF-hand domain-containing protein</fullName>
    </recommendedName>
</protein>
<dbReference type="InterPro" id="IPR018247">
    <property type="entry name" value="EF_Hand_1_Ca_BS"/>
</dbReference>
<evidence type="ECO:0000313" key="4">
    <source>
        <dbReference type="Proteomes" id="UP000887568"/>
    </source>
</evidence>
<name>A0A914A8U0_PATMI</name>
<organism evidence="3 4">
    <name type="scientific">Patiria miniata</name>
    <name type="common">Bat star</name>
    <name type="synonym">Asterina miniata</name>
    <dbReference type="NCBI Taxonomy" id="46514"/>
    <lineage>
        <taxon>Eukaryota</taxon>
        <taxon>Metazoa</taxon>
        <taxon>Echinodermata</taxon>
        <taxon>Eleutherozoa</taxon>
        <taxon>Asterozoa</taxon>
        <taxon>Asteroidea</taxon>
        <taxon>Valvatacea</taxon>
        <taxon>Valvatida</taxon>
        <taxon>Asterinidae</taxon>
        <taxon>Patiria</taxon>
    </lineage>
</organism>
<feature type="domain" description="EF-hand" evidence="2">
    <location>
        <begin position="86"/>
        <end position="121"/>
    </location>
</feature>
<sequence>MGFTMGFAPSFPIKTQPTNFESVEAFDASGRRHEHYHQKKDVTQFESLTSKFFQRYVEERQNAQEAKAKFNDLVGLAARFPQWHESDIADFRTQFLSFDLNHDGLIDFPELDTALTELGDKSPYHVRKQKFDEIDVDHSDSIDFEEFLHLLDSVMMSSEGGISDAIGDMCKRETQNANTIRHLTLEQQMEAGLF</sequence>
<keyword evidence="4" id="KW-1185">Reference proteome</keyword>
<dbReference type="SMART" id="SM00054">
    <property type="entry name" value="EFh"/>
    <property type="match status" value="2"/>
</dbReference>
<dbReference type="OMA" id="RFPGWNE"/>
<dbReference type="InterPro" id="IPR002048">
    <property type="entry name" value="EF_hand_dom"/>
</dbReference>
<dbReference type="RefSeq" id="XP_038059841.1">
    <property type="nucleotide sequence ID" value="XM_038203913.1"/>
</dbReference>
<dbReference type="SUPFAM" id="SSF47473">
    <property type="entry name" value="EF-hand"/>
    <property type="match status" value="1"/>
</dbReference>
<dbReference type="Pfam" id="PF13499">
    <property type="entry name" value="EF-hand_7"/>
    <property type="match status" value="1"/>
</dbReference>
<evidence type="ECO:0000256" key="1">
    <source>
        <dbReference type="ARBA" id="ARBA00022837"/>
    </source>
</evidence>
<dbReference type="Gene3D" id="1.10.238.10">
    <property type="entry name" value="EF-hand"/>
    <property type="match status" value="1"/>
</dbReference>
<dbReference type="AlphaFoldDB" id="A0A914A8U0"/>
<dbReference type="InterPro" id="IPR011992">
    <property type="entry name" value="EF-hand-dom_pair"/>
</dbReference>
<dbReference type="GO" id="GO:0005509">
    <property type="term" value="F:calcium ion binding"/>
    <property type="evidence" value="ECO:0007669"/>
    <property type="project" value="InterPro"/>
</dbReference>
<reference evidence="3" key="1">
    <citation type="submission" date="2022-11" db="UniProtKB">
        <authorList>
            <consortium name="EnsemblMetazoa"/>
        </authorList>
    </citation>
    <scope>IDENTIFICATION</scope>
</reference>
<accession>A0A914A8U0</accession>
<dbReference type="Proteomes" id="UP000887568">
    <property type="component" value="Unplaced"/>
</dbReference>
<dbReference type="EnsemblMetazoa" id="XM_038203913.1">
    <property type="protein sequence ID" value="XP_038059841.1"/>
    <property type="gene ID" value="LOC119730862"/>
</dbReference>
<proteinExistence type="predicted"/>
<evidence type="ECO:0000313" key="3">
    <source>
        <dbReference type="EnsemblMetazoa" id="XP_038059841.1"/>
    </source>
</evidence>
<feature type="domain" description="EF-hand" evidence="2">
    <location>
        <begin position="122"/>
        <end position="157"/>
    </location>
</feature>
<dbReference type="PROSITE" id="PS50222">
    <property type="entry name" value="EF_HAND_2"/>
    <property type="match status" value="2"/>
</dbReference>